<gene>
    <name evidence="2" type="ORF">RFI_19878</name>
</gene>
<feature type="transmembrane region" description="Helical" evidence="1">
    <location>
        <begin position="180"/>
        <end position="199"/>
    </location>
</feature>
<dbReference type="Proteomes" id="UP000023152">
    <property type="component" value="Unassembled WGS sequence"/>
</dbReference>
<protein>
    <submittedName>
        <fullName evidence="2">Uncharacterized protein</fullName>
    </submittedName>
</protein>
<accession>X6MWJ6</accession>
<evidence type="ECO:0000313" key="2">
    <source>
        <dbReference type="EMBL" id="ETO17445.1"/>
    </source>
</evidence>
<keyword evidence="1" id="KW-0472">Membrane</keyword>
<dbReference type="AlphaFoldDB" id="X6MWJ6"/>
<feature type="transmembrane region" description="Helical" evidence="1">
    <location>
        <begin position="52"/>
        <end position="73"/>
    </location>
</feature>
<feature type="transmembrane region" description="Helical" evidence="1">
    <location>
        <begin position="132"/>
        <end position="157"/>
    </location>
</feature>
<feature type="transmembrane region" description="Helical" evidence="1">
    <location>
        <begin position="294"/>
        <end position="312"/>
    </location>
</feature>
<organism evidence="2 3">
    <name type="scientific">Reticulomyxa filosa</name>
    <dbReference type="NCBI Taxonomy" id="46433"/>
    <lineage>
        <taxon>Eukaryota</taxon>
        <taxon>Sar</taxon>
        <taxon>Rhizaria</taxon>
        <taxon>Retaria</taxon>
        <taxon>Foraminifera</taxon>
        <taxon>Monothalamids</taxon>
        <taxon>Reticulomyxidae</taxon>
        <taxon>Reticulomyxa</taxon>
    </lineage>
</organism>
<evidence type="ECO:0000256" key="1">
    <source>
        <dbReference type="SAM" id="Phobius"/>
    </source>
</evidence>
<keyword evidence="3" id="KW-1185">Reference proteome</keyword>
<sequence>MPSLPVNPSKIAVHFQDPSQCVCNFHMFLGNLQSSSTNISKSGKIREMCSNFFSFNLLFLAVSWLLIIGPLVVSLDLLAIHFTNWYFDNNLEYLQHTLMICVYGLNAYFILKHIVLDKKDAAPKLTKSKLGRILSLGMLSTVASLLNLLITATTWIAPNKWLKGGFLCDLVYCEYMSYNLYYLEIFGLIMPCFIALFLYQVTDKWRKNRSDVIFDGNINSTKITTTPNELSVSLLSSDVNETDQFDNLNNNNTPVMSIFWYNVYAYLWIFLYGLALFVSYCYSQIQSSYTNDHFDLVYLSLLFAMFTLKLAIKRVSRGLDMCRAHWQHKHYTNSSDPEQTSIELMTEFIMSYIYWDVYRYLFICEKIKWESFIISKIMHVLSELFETGFRPGNWYFKTTTVLLNTRLSNAYLIPYGIIQDVYTSNNEWKQRFSADIMLHFMASFFDGFGWIVTLNVQRQYFNTSLGIDVSDSFVFLVVSMSIDAILLLIHYIWFLFAYGINVTELASVLFISPKQNKFRWDFILTLIFLYCSSALQWLFLGT</sequence>
<keyword evidence="1" id="KW-1133">Transmembrane helix</keyword>
<feature type="transmembrane region" description="Helical" evidence="1">
    <location>
        <begin position="93"/>
        <end position="111"/>
    </location>
</feature>
<keyword evidence="1" id="KW-0812">Transmembrane</keyword>
<reference evidence="2 3" key="1">
    <citation type="journal article" date="2013" name="Curr. Biol.">
        <title>The Genome of the Foraminiferan Reticulomyxa filosa.</title>
        <authorList>
            <person name="Glockner G."/>
            <person name="Hulsmann N."/>
            <person name="Schleicher M."/>
            <person name="Noegel A.A."/>
            <person name="Eichinger L."/>
            <person name="Gallinger C."/>
            <person name="Pawlowski J."/>
            <person name="Sierra R."/>
            <person name="Euteneuer U."/>
            <person name="Pillet L."/>
            <person name="Moustafa A."/>
            <person name="Platzer M."/>
            <person name="Groth M."/>
            <person name="Szafranski K."/>
            <person name="Schliwa M."/>
        </authorList>
    </citation>
    <scope>NUCLEOTIDE SEQUENCE [LARGE SCALE GENOMIC DNA]</scope>
</reference>
<evidence type="ECO:0000313" key="3">
    <source>
        <dbReference type="Proteomes" id="UP000023152"/>
    </source>
</evidence>
<feature type="transmembrane region" description="Helical" evidence="1">
    <location>
        <begin position="436"/>
        <end position="453"/>
    </location>
</feature>
<comment type="caution">
    <text evidence="2">The sequence shown here is derived from an EMBL/GenBank/DDBJ whole genome shotgun (WGS) entry which is preliminary data.</text>
</comment>
<feature type="transmembrane region" description="Helical" evidence="1">
    <location>
        <begin position="520"/>
        <end position="539"/>
    </location>
</feature>
<name>X6MWJ6_RETFI</name>
<feature type="transmembrane region" description="Helical" evidence="1">
    <location>
        <begin position="263"/>
        <end position="282"/>
    </location>
</feature>
<proteinExistence type="predicted"/>
<dbReference type="EMBL" id="ASPP01016607">
    <property type="protein sequence ID" value="ETO17445.1"/>
    <property type="molecule type" value="Genomic_DNA"/>
</dbReference>